<accession>A0ABP2DDK1</accession>
<dbReference type="SUPFAM" id="SSF53955">
    <property type="entry name" value="Lysozyme-like"/>
    <property type="match status" value="1"/>
</dbReference>
<sequence length="432" mass="47052">MIRHYAMISSILATAGMGAPALGAGPVESTRPAPRAPVAVLVASTPAEQTAPSEATGDDAGLRVWVKEFRPRALQQGIDPDIFDRALDTVSYDPEVIRRDRNQSEFTKTIWDYLDTATSELRVQNGEKALAQWQRTLEDIEAKYGVEKEIVTAIWGLESAYGSFRGGDSVLSSLTTLAYDARRAEFFEGELLDALRILQAGDTDAEQLRGSWAGAMGHTQFMPSSFHAHAVDWDGDGRRDIWGDNPGDALASTAAYLKHFGWTEGQPWGVEVALPEGFDYLLADREVTKTPAEWAELGVTALDGTAVADHGPGSVLLPAGAQGAAFMIFPNFEVIERYNTADAYVIGVGHLADRIGGAGEIKQEWPREDRALSFDERIELQTLLTKAGFDTQKIDAKIGPLTVNAVRSFQQAEGIAPDGYASPRLLERLRKE</sequence>
<dbReference type="NCBIfam" id="TIGR02283">
    <property type="entry name" value="MltB_2"/>
    <property type="match status" value="1"/>
</dbReference>
<organism evidence="4 5">
    <name type="scientific">Sulfitobacter indolifex HEL-45</name>
    <dbReference type="NCBI Taxonomy" id="391624"/>
    <lineage>
        <taxon>Bacteria</taxon>
        <taxon>Pseudomonadati</taxon>
        <taxon>Pseudomonadota</taxon>
        <taxon>Alphaproteobacteria</taxon>
        <taxon>Rhodobacterales</taxon>
        <taxon>Roseobacteraceae</taxon>
        <taxon>Sulfitobacter</taxon>
    </lineage>
</organism>
<dbReference type="PANTHER" id="PTHR30163">
    <property type="entry name" value="MEMBRANE-BOUND LYTIC MUREIN TRANSGLYCOSYLASE B"/>
    <property type="match status" value="1"/>
</dbReference>
<dbReference type="InterPro" id="IPR023346">
    <property type="entry name" value="Lysozyme-like_dom_sf"/>
</dbReference>
<evidence type="ECO:0000259" key="3">
    <source>
        <dbReference type="Pfam" id="PF13406"/>
    </source>
</evidence>
<dbReference type="Pfam" id="PF13406">
    <property type="entry name" value="SLT_2"/>
    <property type="match status" value="1"/>
</dbReference>
<dbReference type="RefSeq" id="WP_007118269.1">
    <property type="nucleotide sequence ID" value="NZ_ABID01000001.1"/>
</dbReference>
<dbReference type="InterPro" id="IPR002477">
    <property type="entry name" value="Peptidoglycan-bd-like"/>
</dbReference>
<dbReference type="InterPro" id="IPR031304">
    <property type="entry name" value="SLT_2"/>
</dbReference>
<dbReference type="InterPro" id="IPR011970">
    <property type="entry name" value="MltB_2"/>
</dbReference>
<keyword evidence="1" id="KW-0732">Signal</keyword>
<reference evidence="4 5" key="1">
    <citation type="submission" date="2007-11" db="EMBL/GenBank/DDBJ databases">
        <authorList>
            <person name="Wagner-Dobler I."/>
            <person name="Ferriera S."/>
            <person name="Johnson J."/>
            <person name="Kravitz S."/>
            <person name="Beeson K."/>
            <person name="Sutton G."/>
            <person name="Rogers Y.-H."/>
            <person name="Friedman R."/>
            <person name="Frazier M."/>
            <person name="Venter J.C."/>
        </authorList>
    </citation>
    <scope>NUCLEOTIDE SEQUENCE [LARGE SCALE GENOMIC DNA]</scope>
    <source>
        <strain evidence="4 5">HEL-45</strain>
    </source>
</reference>
<dbReference type="CDD" id="cd13399">
    <property type="entry name" value="Slt35-like"/>
    <property type="match status" value="1"/>
</dbReference>
<dbReference type="Gene3D" id="1.10.101.10">
    <property type="entry name" value="PGBD-like superfamily/PGBD"/>
    <property type="match status" value="1"/>
</dbReference>
<feature type="domain" description="Peptidoglycan binding-like" evidence="2">
    <location>
        <begin position="376"/>
        <end position="429"/>
    </location>
</feature>
<dbReference type="Pfam" id="PF01471">
    <property type="entry name" value="PG_binding_1"/>
    <property type="match status" value="1"/>
</dbReference>
<dbReference type="InterPro" id="IPR043426">
    <property type="entry name" value="MltB-like"/>
</dbReference>
<feature type="signal peptide" evidence="1">
    <location>
        <begin position="1"/>
        <end position="24"/>
    </location>
</feature>
<gene>
    <name evidence="4" type="ORF">OIHEL45_05280</name>
</gene>
<dbReference type="Gene3D" id="1.10.8.350">
    <property type="entry name" value="Bacterial muramidase"/>
    <property type="match status" value="1"/>
</dbReference>
<dbReference type="InterPro" id="IPR036366">
    <property type="entry name" value="PGBDSf"/>
</dbReference>
<evidence type="ECO:0000256" key="1">
    <source>
        <dbReference type="SAM" id="SignalP"/>
    </source>
</evidence>
<feature type="domain" description="Transglycosylase SLT" evidence="3">
    <location>
        <begin position="64"/>
        <end position="353"/>
    </location>
</feature>
<dbReference type="EMBL" id="ABID01000001">
    <property type="protein sequence ID" value="EDQ06200.1"/>
    <property type="molecule type" value="Genomic_DNA"/>
</dbReference>
<dbReference type="InterPro" id="IPR036365">
    <property type="entry name" value="PGBD-like_sf"/>
</dbReference>
<dbReference type="SUPFAM" id="SSF47090">
    <property type="entry name" value="PGBD-like"/>
    <property type="match status" value="1"/>
</dbReference>
<protein>
    <submittedName>
        <fullName evidence="4">Peptidoglycan binding domain protein</fullName>
    </submittedName>
</protein>
<name>A0ABP2DDK1_9RHOB</name>
<evidence type="ECO:0000259" key="2">
    <source>
        <dbReference type="Pfam" id="PF01471"/>
    </source>
</evidence>
<dbReference type="Proteomes" id="UP000003257">
    <property type="component" value="Unassembled WGS sequence"/>
</dbReference>
<dbReference type="Gene3D" id="1.10.530.10">
    <property type="match status" value="1"/>
</dbReference>
<keyword evidence="5" id="KW-1185">Reference proteome</keyword>
<evidence type="ECO:0000313" key="4">
    <source>
        <dbReference type="EMBL" id="EDQ06200.1"/>
    </source>
</evidence>
<evidence type="ECO:0000313" key="5">
    <source>
        <dbReference type="Proteomes" id="UP000003257"/>
    </source>
</evidence>
<proteinExistence type="predicted"/>
<feature type="chain" id="PRO_5047042893" evidence="1">
    <location>
        <begin position="25"/>
        <end position="432"/>
    </location>
</feature>
<dbReference type="PANTHER" id="PTHR30163:SF8">
    <property type="entry name" value="LYTIC MUREIN TRANSGLYCOSYLASE"/>
    <property type="match status" value="1"/>
</dbReference>
<comment type="caution">
    <text evidence="4">The sequence shown here is derived from an EMBL/GenBank/DDBJ whole genome shotgun (WGS) entry which is preliminary data.</text>
</comment>